<dbReference type="GO" id="GO:0003677">
    <property type="term" value="F:DNA binding"/>
    <property type="evidence" value="ECO:0007669"/>
    <property type="project" value="UniProtKB-KW"/>
</dbReference>
<dbReference type="GO" id="GO:0044818">
    <property type="term" value="P:mitotic G2/M transition checkpoint"/>
    <property type="evidence" value="ECO:0007669"/>
    <property type="project" value="TreeGrafter"/>
</dbReference>
<dbReference type="GO" id="GO:0010212">
    <property type="term" value="P:response to ionizing radiation"/>
    <property type="evidence" value="ECO:0007669"/>
    <property type="project" value="TreeGrafter"/>
</dbReference>
<dbReference type="PANTHER" id="PTHR13356">
    <property type="entry name" value="OB FOLD NUCLEIC ACID BINDING PROTEIN-RELATED"/>
    <property type="match status" value="1"/>
</dbReference>
<proteinExistence type="predicted"/>
<dbReference type="InterPro" id="IPR051231">
    <property type="entry name" value="SOSS-B"/>
</dbReference>
<dbReference type="EnsemblPlants" id="EMT03449">
    <property type="protein sequence ID" value="EMT03449"/>
    <property type="gene ID" value="F775_22384"/>
</dbReference>
<sequence length="305" mass="34308">MEVKLKDLVPAATNTVNTTFIVVDKAPRPAHANAHGREETCPSLVADETAAVHFLLWGTECDAFESGDIVRLTSGIFSYHRGNNLFLRAGKRGRMEKVGEFTMMFVETPNMSEVSYCRTSLFNSVSWMAYNVFYASIPVLTTALDKDLSEKTVAQNPEILLYCQAGRLLIQVLLLNYEFLNSAIVIFLITINAYANEKSEMEQFSTIPTAGMYTIMYRLCRQPPYWITMLLISGVGMGPVIALRYFRCTYSPSAINTLQKAERSRGQCNLESQLRSVNDNSTSYRATMVKNNISVHEPLWHPGDH</sequence>
<dbReference type="SUPFAM" id="SSF50249">
    <property type="entry name" value="Nucleic acid-binding proteins"/>
    <property type="match status" value="1"/>
</dbReference>
<accession>N1QUK1</accession>
<protein>
    <recommendedName>
        <fullName evidence="2">P-type ATPase C-terminal domain-containing protein</fullName>
    </recommendedName>
</protein>
<dbReference type="Gene3D" id="2.40.50.140">
    <property type="entry name" value="Nucleic acid-binding proteins"/>
    <property type="match status" value="1"/>
</dbReference>
<dbReference type="ExpressionAtlas" id="N1QUK1">
    <property type="expression patterns" value="baseline"/>
</dbReference>
<reference evidence="3" key="1">
    <citation type="submission" date="2015-06" db="UniProtKB">
        <authorList>
            <consortium name="EnsemblPlants"/>
        </authorList>
    </citation>
    <scope>IDENTIFICATION</scope>
</reference>
<dbReference type="PANTHER" id="PTHR13356:SF0">
    <property type="entry name" value="SOSS COMPLEX SUBUNIT B HOMOLOG"/>
    <property type="match status" value="1"/>
</dbReference>
<organism evidence="3">
    <name type="scientific">Aegilops tauschii</name>
    <name type="common">Tausch's goatgrass</name>
    <name type="synonym">Aegilops squarrosa</name>
    <dbReference type="NCBI Taxonomy" id="37682"/>
    <lineage>
        <taxon>Eukaryota</taxon>
        <taxon>Viridiplantae</taxon>
        <taxon>Streptophyta</taxon>
        <taxon>Embryophyta</taxon>
        <taxon>Tracheophyta</taxon>
        <taxon>Spermatophyta</taxon>
        <taxon>Magnoliopsida</taxon>
        <taxon>Liliopsida</taxon>
        <taxon>Poales</taxon>
        <taxon>Poaceae</taxon>
        <taxon>BOP clade</taxon>
        <taxon>Pooideae</taxon>
        <taxon>Triticodae</taxon>
        <taxon>Triticeae</taxon>
        <taxon>Triticinae</taxon>
        <taxon>Aegilops</taxon>
    </lineage>
</organism>
<dbReference type="Pfam" id="PF16212">
    <property type="entry name" value="PhoLip_ATPase_C"/>
    <property type="match status" value="1"/>
</dbReference>
<dbReference type="GO" id="GO:0005694">
    <property type="term" value="C:chromosome"/>
    <property type="evidence" value="ECO:0007669"/>
    <property type="project" value="UniProtKB-ARBA"/>
</dbReference>
<dbReference type="GO" id="GO:0000724">
    <property type="term" value="P:double-strand break repair via homologous recombination"/>
    <property type="evidence" value="ECO:0007669"/>
    <property type="project" value="TreeGrafter"/>
</dbReference>
<evidence type="ECO:0000259" key="2">
    <source>
        <dbReference type="Pfam" id="PF16212"/>
    </source>
</evidence>
<evidence type="ECO:0000256" key="1">
    <source>
        <dbReference type="ARBA" id="ARBA00023125"/>
    </source>
</evidence>
<dbReference type="FunFam" id="2.40.50.140:FF:000072">
    <property type="entry name" value="SOSS complex subunit B2"/>
    <property type="match status" value="1"/>
</dbReference>
<dbReference type="GO" id="GO:0070876">
    <property type="term" value="C:SOSS complex"/>
    <property type="evidence" value="ECO:0007669"/>
    <property type="project" value="TreeGrafter"/>
</dbReference>
<dbReference type="InterPro" id="IPR032630">
    <property type="entry name" value="P_typ_ATPase_c"/>
</dbReference>
<feature type="domain" description="P-type ATPase C-terminal" evidence="2">
    <location>
        <begin position="115"/>
        <end position="200"/>
    </location>
</feature>
<name>N1QUK1_AEGTA</name>
<keyword evidence="1" id="KW-0238">DNA-binding</keyword>
<dbReference type="InterPro" id="IPR012340">
    <property type="entry name" value="NA-bd_OB-fold"/>
</dbReference>
<evidence type="ECO:0000313" key="3">
    <source>
        <dbReference type="EnsemblPlants" id="EMT03449"/>
    </source>
</evidence>
<dbReference type="AlphaFoldDB" id="N1QUK1"/>